<sequence>MSKRNRYNFRSHSMNSINSSISNRLKFSTASMTSARSRNHRSELEQNNPTTSDGDQQQNWKRRKFFNASTGLMHVVSLMFMRLCRQITNRSSLSKRLIGYFLLIFLGGLMKDFAPSLTHPSLFALSRENCFNRYLVKIAWFWNMIILVPIVALSSSTLSAINKINLDQIEQSIEIFFQQQTTNQSKKYMVPISQQLEKTEESLENFPPFTLKWFRCTLLSAIKLIFVKDIFRLIICTSLYYCSKSIFETIRSMTANVNSSKLIRSSGYVNNFDTSGHVYILVFSNLILIEECVIMIGWEPLGDRLYSLSQECKNIIANYRLDIDKIETRNETIHRYDQKLMKIWHNYHRRTSKLRFLFILATIITLIWDFMLIQTALYYHNLVEKFFALIWAYLGWFLTYRCIFPSINLSVRIKQLGLNQL</sequence>
<reference evidence="12" key="1">
    <citation type="journal article" date="2020" name="PLoS Negl. Trop. Dis.">
        <title>High-quality nuclear genome for Sarcoptes scabiei-A critical resource for a neglected parasite.</title>
        <authorList>
            <person name="Korhonen P.K."/>
            <person name="Gasser R.B."/>
            <person name="Ma G."/>
            <person name="Wang T."/>
            <person name="Stroehlein A.J."/>
            <person name="Young N.D."/>
            <person name="Ang C.S."/>
            <person name="Fernando D.D."/>
            <person name="Lu H.C."/>
            <person name="Taylor S."/>
            <person name="Reynolds S.L."/>
            <person name="Mofiz E."/>
            <person name="Najaraj S.H."/>
            <person name="Gowda H."/>
            <person name="Madugundu A."/>
            <person name="Renuse S."/>
            <person name="Holt D."/>
            <person name="Pandey A."/>
            <person name="Papenfuss A.T."/>
            <person name="Fischer K."/>
        </authorList>
    </citation>
    <scope>NUCLEOTIDE SEQUENCE [LARGE SCALE GENOMIC DNA]</scope>
</reference>
<feature type="transmembrane region" description="Helical" evidence="9">
    <location>
        <begin position="356"/>
        <end position="380"/>
    </location>
</feature>
<keyword evidence="6" id="KW-0443">Lipid metabolism</keyword>
<proteinExistence type="predicted"/>
<keyword evidence="4" id="KW-0256">Endoplasmic reticulum</keyword>
<dbReference type="GO" id="GO:0019915">
    <property type="term" value="P:lipid storage"/>
    <property type="evidence" value="ECO:0007669"/>
    <property type="project" value="InterPro"/>
</dbReference>
<evidence type="ECO:0000256" key="7">
    <source>
        <dbReference type="ARBA" id="ARBA00023136"/>
    </source>
</evidence>
<feature type="transmembrane region" description="Helical" evidence="9">
    <location>
        <begin position="134"/>
        <end position="153"/>
    </location>
</feature>
<dbReference type="GO" id="GO:0005789">
    <property type="term" value="C:endoplasmic reticulum membrane"/>
    <property type="evidence" value="ECO:0007669"/>
    <property type="project" value="UniProtKB-SubCell"/>
</dbReference>
<evidence type="ECO:0000313" key="10">
    <source>
        <dbReference type="EMBL" id="KAF7496744.1"/>
    </source>
</evidence>
<reference evidence="10" key="2">
    <citation type="submission" date="2020-01" db="EMBL/GenBank/DDBJ databases">
        <authorList>
            <person name="Korhonen P.K.K."/>
            <person name="Guangxu M.G."/>
            <person name="Wang T.W."/>
            <person name="Stroehlein A.J.S."/>
            <person name="Young N.D."/>
            <person name="Ang C.-S.A."/>
            <person name="Fernando D.W.F."/>
            <person name="Lu H.L."/>
            <person name="Taylor S.T."/>
            <person name="Ehtesham M.E.M."/>
            <person name="Najaraj S.H.N."/>
            <person name="Harsha G.H.G."/>
            <person name="Madugundu A.M."/>
            <person name="Renuse S.R."/>
            <person name="Holt D.H."/>
            <person name="Pandey A.P."/>
            <person name="Papenfuss A.P."/>
            <person name="Gasser R.B.G."/>
            <person name="Fischer K.F."/>
        </authorList>
    </citation>
    <scope>NUCLEOTIDE SEQUENCE</scope>
    <source>
        <strain evidence="10">SSS_KF_BRIS2020</strain>
    </source>
</reference>
<protein>
    <submittedName>
        <fullName evidence="10">FIT family protein</fullName>
    </submittedName>
</protein>
<evidence type="ECO:0000256" key="1">
    <source>
        <dbReference type="ARBA" id="ARBA00004477"/>
    </source>
</evidence>
<dbReference type="GO" id="GO:0010945">
    <property type="term" value="F:coenzyme A diphosphatase activity"/>
    <property type="evidence" value="ECO:0007669"/>
    <property type="project" value="InterPro"/>
</dbReference>
<dbReference type="Proteomes" id="UP000070412">
    <property type="component" value="Unassembled WGS sequence"/>
</dbReference>
<organism evidence="10">
    <name type="scientific">Sarcoptes scabiei</name>
    <name type="common">Itch mite</name>
    <name type="synonym">Acarus scabiei</name>
    <dbReference type="NCBI Taxonomy" id="52283"/>
    <lineage>
        <taxon>Eukaryota</taxon>
        <taxon>Metazoa</taxon>
        <taxon>Ecdysozoa</taxon>
        <taxon>Arthropoda</taxon>
        <taxon>Chelicerata</taxon>
        <taxon>Arachnida</taxon>
        <taxon>Acari</taxon>
        <taxon>Acariformes</taxon>
        <taxon>Sarcoptiformes</taxon>
        <taxon>Astigmata</taxon>
        <taxon>Psoroptidia</taxon>
        <taxon>Sarcoptoidea</taxon>
        <taxon>Sarcoptidae</taxon>
        <taxon>Sarcoptinae</taxon>
        <taxon>Sarcoptes</taxon>
    </lineage>
</organism>
<dbReference type="Pfam" id="PF10261">
    <property type="entry name" value="FIT"/>
    <property type="match status" value="1"/>
</dbReference>
<dbReference type="GO" id="GO:0008654">
    <property type="term" value="P:phospholipid biosynthetic process"/>
    <property type="evidence" value="ECO:0007669"/>
    <property type="project" value="TreeGrafter"/>
</dbReference>
<evidence type="ECO:0000313" key="11">
    <source>
        <dbReference type="EnsemblMetazoa" id="KAF7496744.1"/>
    </source>
</evidence>
<keyword evidence="3" id="KW-0378">Hydrolase</keyword>
<dbReference type="EnsemblMetazoa" id="SSS_3492s_mrna">
    <property type="protein sequence ID" value="KAF7496744.1"/>
    <property type="gene ID" value="SSS_3492"/>
</dbReference>
<evidence type="ECO:0000256" key="5">
    <source>
        <dbReference type="ARBA" id="ARBA00022989"/>
    </source>
</evidence>
<feature type="transmembrane region" description="Helical" evidence="9">
    <location>
        <begin position="97"/>
        <end position="114"/>
    </location>
</feature>
<feature type="compositionally biased region" description="Polar residues" evidence="8">
    <location>
        <begin position="45"/>
        <end position="58"/>
    </location>
</feature>
<evidence type="ECO:0000256" key="8">
    <source>
        <dbReference type="SAM" id="MobiDB-lite"/>
    </source>
</evidence>
<dbReference type="InterPro" id="IPR019388">
    <property type="entry name" value="FIT"/>
</dbReference>
<dbReference type="PANTHER" id="PTHR23129:SF0">
    <property type="entry name" value="ACYL-COENZYME A DIPHOSPHATASE FITM2"/>
    <property type="match status" value="1"/>
</dbReference>
<name>A0A834RGV1_SARSC</name>
<dbReference type="AlphaFoldDB" id="A0A834RGV1"/>
<feature type="transmembrane region" description="Helical" evidence="9">
    <location>
        <begin position="386"/>
        <end position="404"/>
    </location>
</feature>
<feature type="region of interest" description="Disordered" evidence="8">
    <location>
        <begin position="36"/>
        <end position="58"/>
    </location>
</feature>
<dbReference type="PANTHER" id="PTHR23129">
    <property type="entry name" value="ACYL-COENZYME A DIPHOSPHATASE FITM2"/>
    <property type="match status" value="1"/>
</dbReference>
<reference evidence="11" key="3">
    <citation type="submission" date="2022-06" db="UniProtKB">
        <authorList>
            <consortium name="EnsemblMetazoa"/>
        </authorList>
    </citation>
    <scope>IDENTIFICATION</scope>
</reference>
<keyword evidence="7 9" id="KW-0472">Membrane</keyword>
<keyword evidence="12" id="KW-1185">Reference proteome</keyword>
<keyword evidence="2 9" id="KW-0812">Transmembrane</keyword>
<keyword evidence="5 9" id="KW-1133">Transmembrane helix</keyword>
<comment type="subcellular location">
    <subcellularLocation>
        <location evidence="1">Endoplasmic reticulum membrane</location>
        <topology evidence="1">Multi-pass membrane protein</topology>
    </subcellularLocation>
</comment>
<dbReference type="EMBL" id="WVUK01000001">
    <property type="protein sequence ID" value="KAF7496744.1"/>
    <property type="molecule type" value="Genomic_DNA"/>
</dbReference>
<evidence type="ECO:0000256" key="6">
    <source>
        <dbReference type="ARBA" id="ARBA00023098"/>
    </source>
</evidence>
<evidence type="ECO:0000313" key="12">
    <source>
        <dbReference type="Proteomes" id="UP000070412"/>
    </source>
</evidence>
<dbReference type="GO" id="GO:0034389">
    <property type="term" value="P:lipid droplet organization"/>
    <property type="evidence" value="ECO:0007669"/>
    <property type="project" value="TreeGrafter"/>
</dbReference>
<gene>
    <name evidence="10" type="ORF">SSS_3492</name>
</gene>
<evidence type="ECO:0000256" key="9">
    <source>
        <dbReference type="SAM" id="Phobius"/>
    </source>
</evidence>
<accession>A0A834RGV1</accession>
<evidence type="ECO:0000256" key="2">
    <source>
        <dbReference type="ARBA" id="ARBA00022692"/>
    </source>
</evidence>
<evidence type="ECO:0000256" key="4">
    <source>
        <dbReference type="ARBA" id="ARBA00022824"/>
    </source>
</evidence>
<dbReference type="OrthoDB" id="5579088at2759"/>
<evidence type="ECO:0000256" key="3">
    <source>
        <dbReference type="ARBA" id="ARBA00022801"/>
    </source>
</evidence>